<dbReference type="AlphaFoldDB" id="A0A5C5ZI48"/>
<accession>A0A5C5ZI48</accession>
<dbReference type="OrthoDB" id="270727at2"/>
<dbReference type="RefSeq" id="WP_146402635.1">
    <property type="nucleotide sequence ID" value="NZ_SJPQ01000004.1"/>
</dbReference>
<comment type="caution">
    <text evidence="3">The sequence shown here is derived from an EMBL/GenBank/DDBJ whole genome shotgun (WGS) entry which is preliminary data.</text>
</comment>
<feature type="transmembrane region" description="Helical" evidence="1">
    <location>
        <begin position="20"/>
        <end position="41"/>
    </location>
</feature>
<keyword evidence="1" id="KW-0812">Transmembrane</keyword>
<evidence type="ECO:0000313" key="4">
    <source>
        <dbReference type="Proteomes" id="UP000315440"/>
    </source>
</evidence>
<dbReference type="Pfam" id="PF07596">
    <property type="entry name" value="SBP_bac_10"/>
    <property type="match status" value="1"/>
</dbReference>
<organism evidence="3 4">
    <name type="scientific">Pseudobythopirellula maris</name>
    <dbReference type="NCBI Taxonomy" id="2527991"/>
    <lineage>
        <taxon>Bacteria</taxon>
        <taxon>Pseudomonadati</taxon>
        <taxon>Planctomycetota</taxon>
        <taxon>Planctomycetia</taxon>
        <taxon>Pirellulales</taxon>
        <taxon>Lacipirellulaceae</taxon>
        <taxon>Pseudobythopirellula</taxon>
    </lineage>
</organism>
<dbReference type="Proteomes" id="UP000315440">
    <property type="component" value="Unassembled WGS sequence"/>
</dbReference>
<name>A0A5C5ZI48_9BACT</name>
<keyword evidence="1" id="KW-1133">Transmembrane helix</keyword>
<reference evidence="3 4" key="1">
    <citation type="submission" date="2019-02" db="EMBL/GenBank/DDBJ databases">
        <title>Deep-cultivation of Planctomycetes and their phenomic and genomic characterization uncovers novel biology.</title>
        <authorList>
            <person name="Wiegand S."/>
            <person name="Jogler M."/>
            <person name="Boedeker C."/>
            <person name="Pinto D."/>
            <person name="Vollmers J."/>
            <person name="Rivas-Marin E."/>
            <person name="Kohn T."/>
            <person name="Peeters S.H."/>
            <person name="Heuer A."/>
            <person name="Rast P."/>
            <person name="Oberbeckmann S."/>
            <person name="Bunk B."/>
            <person name="Jeske O."/>
            <person name="Meyerdierks A."/>
            <person name="Storesund J.E."/>
            <person name="Kallscheuer N."/>
            <person name="Luecker S."/>
            <person name="Lage O.M."/>
            <person name="Pohl T."/>
            <person name="Merkel B.J."/>
            <person name="Hornburger P."/>
            <person name="Mueller R.-W."/>
            <person name="Bruemmer F."/>
            <person name="Labrenz M."/>
            <person name="Spormann A.M."/>
            <person name="Op Den Camp H."/>
            <person name="Overmann J."/>
            <person name="Amann R."/>
            <person name="Jetten M.S.M."/>
            <person name="Mascher T."/>
            <person name="Medema M.H."/>
            <person name="Devos D.P."/>
            <person name="Kaster A.-K."/>
            <person name="Ovreas L."/>
            <person name="Rohde M."/>
            <person name="Galperin M.Y."/>
            <person name="Jogler C."/>
        </authorList>
    </citation>
    <scope>NUCLEOTIDE SEQUENCE [LARGE SCALE GENOMIC DNA]</scope>
    <source>
        <strain evidence="3 4">Mal64</strain>
    </source>
</reference>
<dbReference type="Pfam" id="PF07963">
    <property type="entry name" value="N_methyl"/>
    <property type="match status" value="1"/>
</dbReference>
<keyword evidence="4" id="KW-1185">Reference proteome</keyword>
<dbReference type="PANTHER" id="PTHR30093:SF2">
    <property type="entry name" value="TYPE II SECRETION SYSTEM PROTEIN H"/>
    <property type="match status" value="1"/>
</dbReference>
<proteinExistence type="predicted"/>
<sequence>MASLGITTHEKKRASGAFTLVELLVVIAIIGILVALLLPAVQAAREAARRNACQNKMKQTSLAMLNHENAMGALPAGFTTVDGSGDLNHTWASYILPYMEEASVFGQIDFDKPVFEDFNAAGDSCPNDSPWTYTQLPIFLCPSDQPPGIHTGRAACFAHGSYLANVGWWNWYQALPEANWDFFRNNDLQISGVDKRGPFEKVYGEENEGTPLRKITDGTSKTVMLGEVRQYPGEDSRGLLYLASCLYSHQSLPNESTDDPTTTSVKEGLDQLEWCANANGPGSDDPGGVLNPSAPCDSKFCRNLPRGPMSQTARSQHPGGVMTAYCDGHVTFVTDGVDIDLWHAISTRSNGETVDSF</sequence>
<gene>
    <name evidence="3" type="ORF">Mal64_34960</name>
</gene>
<dbReference type="InterPro" id="IPR027558">
    <property type="entry name" value="Pre_pil_HX9DG_C"/>
</dbReference>
<dbReference type="InterPro" id="IPR012902">
    <property type="entry name" value="N_methyl_site"/>
</dbReference>
<evidence type="ECO:0000313" key="3">
    <source>
        <dbReference type="EMBL" id="TWT86667.1"/>
    </source>
</evidence>
<dbReference type="PANTHER" id="PTHR30093">
    <property type="entry name" value="GENERAL SECRETION PATHWAY PROTEIN G"/>
    <property type="match status" value="1"/>
</dbReference>
<keyword evidence="1" id="KW-0472">Membrane</keyword>
<evidence type="ECO:0000259" key="2">
    <source>
        <dbReference type="Pfam" id="PF07596"/>
    </source>
</evidence>
<dbReference type="InterPro" id="IPR011453">
    <property type="entry name" value="DUF1559"/>
</dbReference>
<dbReference type="Gene3D" id="3.30.700.10">
    <property type="entry name" value="Glycoprotein, Type 4 Pilin"/>
    <property type="match status" value="1"/>
</dbReference>
<dbReference type="NCBIfam" id="TIGR02532">
    <property type="entry name" value="IV_pilin_GFxxxE"/>
    <property type="match status" value="1"/>
</dbReference>
<feature type="domain" description="DUF1559" evidence="2">
    <location>
        <begin position="42"/>
        <end position="338"/>
    </location>
</feature>
<dbReference type="SUPFAM" id="SSF54523">
    <property type="entry name" value="Pili subunits"/>
    <property type="match status" value="1"/>
</dbReference>
<evidence type="ECO:0000256" key="1">
    <source>
        <dbReference type="SAM" id="Phobius"/>
    </source>
</evidence>
<dbReference type="EMBL" id="SJPQ01000004">
    <property type="protein sequence ID" value="TWT86667.1"/>
    <property type="molecule type" value="Genomic_DNA"/>
</dbReference>
<protein>
    <recommendedName>
        <fullName evidence="2">DUF1559 domain-containing protein</fullName>
    </recommendedName>
</protein>
<dbReference type="InterPro" id="IPR045584">
    <property type="entry name" value="Pilin-like"/>
</dbReference>
<dbReference type="NCBIfam" id="TIGR04294">
    <property type="entry name" value="pre_pil_HX9DG"/>
    <property type="match status" value="1"/>
</dbReference>